<comment type="caution">
    <text evidence="3">The sequence shown here is derived from an EMBL/GenBank/DDBJ whole genome shotgun (WGS) entry which is preliminary data.</text>
</comment>
<dbReference type="EMBL" id="JAVLVT010000014">
    <property type="protein sequence ID" value="MDS1272544.1"/>
    <property type="molecule type" value="Genomic_DNA"/>
</dbReference>
<name>A0ABU2HCG2_9ACTN</name>
<feature type="signal peptide" evidence="2">
    <location>
        <begin position="1"/>
        <end position="17"/>
    </location>
</feature>
<proteinExistence type="predicted"/>
<keyword evidence="2" id="KW-0732">Signal</keyword>
<feature type="region of interest" description="Disordered" evidence="1">
    <location>
        <begin position="43"/>
        <end position="111"/>
    </location>
</feature>
<keyword evidence="4" id="KW-1185">Reference proteome</keyword>
<evidence type="ECO:0000256" key="2">
    <source>
        <dbReference type="SAM" id="SignalP"/>
    </source>
</evidence>
<dbReference type="Proteomes" id="UP001250214">
    <property type="component" value="Unassembled WGS sequence"/>
</dbReference>
<feature type="compositionally biased region" description="Acidic residues" evidence="1">
    <location>
        <begin position="43"/>
        <end position="54"/>
    </location>
</feature>
<evidence type="ECO:0000313" key="4">
    <source>
        <dbReference type="Proteomes" id="UP001250214"/>
    </source>
</evidence>
<evidence type="ECO:0008006" key="5">
    <source>
        <dbReference type="Google" id="ProtNLM"/>
    </source>
</evidence>
<gene>
    <name evidence="3" type="ORF">RIF23_19835</name>
</gene>
<feature type="compositionally biased region" description="Basic and acidic residues" evidence="1">
    <location>
        <begin position="59"/>
        <end position="71"/>
    </location>
</feature>
<feature type="chain" id="PRO_5046274425" description="Lipoprotein" evidence="2">
    <location>
        <begin position="18"/>
        <end position="185"/>
    </location>
</feature>
<accession>A0ABU2HCG2</accession>
<evidence type="ECO:0000313" key="3">
    <source>
        <dbReference type="EMBL" id="MDS1272544.1"/>
    </source>
</evidence>
<reference evidence="4" key="1">
    <citation type="submission" date="2023-07" db="EMBL/GenBank/DDBJ databases">
        <title>Novel species in the genus Lipingzhangella isolated from Sambhar Salt Lake.</title>
        <authorList>
            <person name="Jiya N."/>
            <person name="Kajale S."/>
            <person name="Sharma A."/>
        </authorList>
    </citation>
    <scope>NUCLEOTIDE SEQUENCE [LARGE SCALE GENOMIC DNA]</scope>
    <source>
        <strain evidence="4">LS1_29</strain>
    </source>
</reference>
<sequence length="185" mass="19821">MSPAMPVQRLPVLPVLACSGALLLVACSGPGDDRIAELEEEIVAEAADEADTDTAESQTPDRSELRFEPESMRCSPHKSPVVSGSWQSSAPRVEVEDPPVELGLRDQSGSGDTELSVQVEVYLPDDEDWVTAGGSLAGDDWTYVDFPEDFDPEPSDVPSGVYTAVWSIDGAGERTFLACDGFEVE</sequence>
<organism evidence="3 4">
    <name type="scientific">Lipingzhangella rawalii</name>
    <dbReference type="NCBI Taxonomy" id="2055835"/>
    <lineage>
        <taxon>Bacteria</taxon>
        <taxon>Bacillati</taxon>
        <taxon>Actinomycetota</taxon>
        <taxon>Actinomycetes</taxon>
        <taxon>Streptosporangiales</taxon>
        <taxon>Nocardiopsidaceae</taxon>
        <taxon>Lipingzhangella</taxon>
    </lineage>
</organism>
<evidence type="ECO:0000256" key="1">
    <source>
        <dbReference type="SAM" id="MobiDB-lite"/>
    </source>
</evidence>
<protein>
    <recommendedName>
        <fullName evidence="5">Lipoprotein</fullName>
    </recommendedName>
</protein>